<proteinExistence type="predicted"/>
<evidence type="ECO:0000313" key="1">
    <source>
        <dbReference type="EMBL" id="ETN95415.1"/>
    </source>
</evidence>
<name>W2UMN5_9FLAO</name>
<dbReference type="Pfam" id="PF06078">
    <property type="entry name" value="DUF937"/>
    <property type="match status" value="2"/>
</dbReference>
<dbReference type="eggNOG" id="COG5403">
    <property type="taxonomic scope" value="Bacteria"/>
</dbReference>
<protein>
    <recommendedName>
        <fullName evidence="3">DUF937 domain-containing protein</fullName>
    </recommendedName>
</protein>
<evidence type="ECO:0000313" key="2">
    <source>
        <dbReference type="Proteomes" id="UP000018850"/>
    </source>
</evidence>
<gene>
    <name evidence="1" type="ORF">P278_11370</name>
</gene>
<dbReference type="InterPro" id="IPR009282">
    <property type="entry name" value="DUF937"/>
</dbReference>
<reference evidence="1 2" key="2">
    <citation type="journal article" date="2016" name="Genome Announc.">
        <title>Draft Genome Sequence of Zhouia amylolytica AD3, Isolated from Tidal Flat Sediment.</title>
        <authorList>
            <person name="Jia B."/>
            <person name="Jin H.M."/>
            <person name="Lee H.J."/>
            <person name="Jeon C.O."/>
        </authorList>
    </citation>
    <scope>NUCLEOTIDE SEQUENCE [LARGE SCALE GENOMIC DNA]</scope>
    <source>
        <strain evidence="1 2">AD3</strain>
    </source>
</reference>
<dbReference type="AlphaFoldDB" id="W2UMN5"/>
<accession>W2UMN5</accession>
<sequence>MYLRVLLINKIIKMSGILDLLNSDLGRQIINGVSSHTGAPENKTADVLSSAIPLLLSAMQRNTSSTKGAEGLLTALDSSGHDGSILENLGSFFDGGVDTDSLQDGEGILGHVLGSKQSTVQNALSQKAGLDSGTIAQILKIAAPIIMSYLGKQKRSRKINSSNDINDLLGNLMGSQPKHEQNLITAILDADGDGSVIDDVADMFLGGKNKKSDLGGMLGGLFENK</sequence>
<organism evidence="1 2">
    <name type="scientific">Zhouia amylolytica AD3</name>
    <dbReference type="NCBI Taxonomy" id="1286632"/>
    <lineage>
        <taxon>Bacteria</taxon>
        <taxon>Pseudomonadati</taxon>
        <taxon>Bacteroidota</taxon>
        <taxon>Flavobacteriia</taxon>
        <taxon>Flavobacteriales</taxon>
        <taxon>Flavobacteriaceae</taxon>
        <taxon>Zhouia</taxon>
    </lineage>
</organism>
<reference evidence="2" key="1">
    <citation type="submission" date="2013-11" db="EMBL/GenBank/DDBJ databases">
        <title>Draft genome sequence from a member of Zhouia, isolated tidal flat.</title>
        <authorList>
            <person name="Jin H."/>
            <person name="Jeon C.O."/>
        </authorList>
    </citation>
    <scope>NUCLEOTIDE SEQUENCE [LARGE SCALE GENOMIC DNA]</scope>
    <source>
        <strain evidence="2">AD3</strain>
    </source>
</reference>
<dbReference type="EMBL" id="AYXY01000019">
    <property type="protein sequence ID" value="ETN95415.1"/>
    <property type="molecule type" value="Genomic_DNA"/>
</dbReference>
<dbReference type="Proteomes" id="UP000018850">
    <property type="component" value="Unassembled WGS sequence"/>
</dbReference>
<dbReference type="STRING" id="376730.SAMN04487906_2512"/>
<keyword evidence="2" id="KW-1185">Reference proteome</keyword>
<comment type="caution">
    <text evidence="1">The sequence shown here is derived from an EMBL/GenBank/DDBJ whole genome shotgun (WGS) entry which is preliminary data.</text>
</comment>
<evidence type="ECO:0008006" key="3">
    <source>
        <dbReference type="Google" id="ProtNLM"/>
    </source>
</evidence>
<dbReference type="PATRIC" id="fig|1286632.3.peg.1130"/>